<sequence>MGPRTAWMFVLYGSCSLLAFTAGQNLSSCCASGRMRAAGEGQCSQNVRGTAGAEDDPCSVTTLLCCLASVRRAACELGMELATRGGETCNASEGCQSCCSCCRLGKQAQGLGLACAALPGLGSLCGQAFEACCRGGDRLPPVRFDELSVEGGSRVAEATRAPSLTALRTAAPLQGNGRRVEQESRSGDVVRLPLNPCKGPPRCDHKCEDVRGAAVCSCLPGFQLQADARTCVDVNECAAVPAPCPQDHRCVNTLGSFACQQDSATCGRGFRASPDGSQCLDVDECSWGAGRPCGPARLCVNTAGGFRCDCLPGFAYEGIGGLCVDVNECRQYPGRLCAHSCENTPGSYYCTCSLGFRLAADGRSCEDVNECEGNPCSQECANVYGSYQCYCRRGFRPSESNPRACEDIDECTLFSGGNLCTHRCLNSIGSFQCTCPEPGYTVANGGRGCQDIDECATHRHNCSATETCFNVQGGFRCLSFRCPPNYRHMGERADPRKTESLRCLKLDCAVTDGACWTDPVSAISFTFISLPAYPDLQAPEGVIYLRVASPAIPTATELDVSFRITEGNELGLFDVIKTEENGVSTGKVRLLRSVTGPVSTVLRLEMDYQRGRALSHRNVVYAHVYLSPYWF</sequence>
<dbReference type="PROSITE" id="PS01186">
    <property type="entry name" value="EGF_2"/>
    <property type="match status" value="2"/>
</dbReference>
<reference evidence="16" key="1">
    <citation type="submission" date="2025-08" db="UniProtKB">
        <authorList>
            <consortium name="RefSeq"/>
        </authorList>
    </citation>
    <scope>IDENTIFICATION</scope>
    <source>
        <tissue evidence="16">Sperm</tissue>
    </source>
</reference>
<evidence type="ECO:0000256" key="2">
    <source>
        <dbReference type="ARBA" id="ARBA00006127"/>
    </source>
</evidence>
<keyword evidence="4" id="KW-0964">Secreted</keyword>
<dbReference type="KEGG" id="pmrn:116952661"/>
<gene>
    <name evidence="16" type="primary">LOC116952661</name>
</gene>
<dbReference type="InterPro" id="IPR000020">
    <property type="entry name" value="Anaphylatoxin/fibulin"/>
</dbReference>
<keyword evidence="5" id="KW-0272">Extracellular matrix</keyword>
<dbReference type="GO" id="GO:0071944">
    <property type="term" value="C:cell periphery"/>
    <property type="evidence" value="ECO:0007669"/>
    <property type="project" value="UniProtKB-ARBA"/>
</dbReference>
<dbReference type="FunFam" id="2.10.25.10:FF:000139">
    <property type="entry name" value="Fibulin-1"/>
    <property type="match status" value="1"/>
</dbReference>
<feature type="signal peptide" evidence="13">
    <location>
        <begin position="1"/>
        <end position="23"/>
    </location>
</feature>
<evidence type="ECO:0000256" key="8">
    <source>
        <dbReference type="ARBA" id="ARBA00022737"/>
    </source>
</evidence>
<keyword evidence="6 12" id="KW-0245">EGF-like domain</keyword>
<dbReference type="InterPro" id="IPR009030">
    <property type="entry name" value="Growth_fac_rcpt_cys_sf"/>
</dbReference>
<dbReference type="Gene3D" id="2.10.25.10">
    <property type="entry name" value="Laminin"/>
    <property type="match status" value="7"/>
</dbReference>
<comment type="similarity">
    <text evidence="2">Belongs to the fibulin family.</text>
</comment>
<evidence type="ECO:0000256" key="10">
    <source>
        <dbReference type="ARBA" id="ARBA00023157"/>
    </source>
</evidence>
<comment type="caution">
    <text evidence="12">Lacks conserved residue(s) required for the propagation of feature annotation.</text>
</comment>
<dbReference type="GO" id="GO:0030198">
    <property type="term" value="P:extracellular matrix organization"/>
    <property type="evidence" value="ECO:0007669"/>
    <property type="project" value="InterPro"/>
</dbReference>
<proteinExistence type="inferred from homology"/>
<comment type="subcellular location">
    <subcellularLocation>
        <location evidence="1">Secreted</location>
        <location evidence="1">Extracellular space</location>
        <location evidence="1">Extracellular matrix</location>
    </subcellularLocation>
</comment>
<dbReference type="PANTHER" id="PTHR24040">
    <property type="entry name" value="LAMININ G-LIKE DOMAIN-CONTAINING PROTEIN"/>
    <property type="match status" value="1"/>
</dbReference>
<keyword evidence="10" id="KW-1015">Disulfide bond</keyword>
<dbReference type="Proteomes" id="UP001318040">
    <property type="component" value="Chromosome 48"/>
</dbReference>
<dbReference type="FunFam" id="2.10.25.10:FF:000038">
    <property type="entry name" value="Fibrillin 2"/>
    <property type="match status" value="1"/>
</dbReference>
<dbReference type="SUPFAM" id="SSF57184">
    <property type="entry name" value="Growth factor receptor domain"/>
    <property type="match status" value="1"/>
</dbReference>
<evidence type="ECO:0000313" key="15">
    <source>
        <dbReference type="Proteomes" id="UP001318040"/>
    </source>
</evidence>
<dbReference type="PROSITE" id="PS00010">
    <property type="entry name" value="ASX_HYDROXYL"/>
    <property type="match status" value="4"/>
</dbReference>
<dbReference type="PIRSF" id="PIRSF036313">
    <property type="entry name" value="Fibulin-1"/>
    <property type="match status" value="1"/>
</dbReference>
<evidence type="ECO:0000256" key="13">
    <source>
        <dbReference type="SAM" id="SignalP"/>
    </source>
</evidence>
<dbReference type="GO" id="GO:0005509">
    <property type="term" value="F:calcium ion binding"/>
    <property type="evidence" value="ECO:0007669"/>
    <property type="project" value="InterPro"/>
</dbReference>
<dbReference type="GO" id="GO:0005576">
    <property type="term" value="C:extracellular region"/>
    <property type="evidence" value="ECO:0007669"/>
    <property type="project" value="InterPro"/>
</dbReference>
<dbReference type="CDD" id="cd00054">
    <property type="entry name" value="EGF_CA"/>
    <property type="match status" value="4"/>
</dbReference>
<feature type="chain" id="PRO_5042590956" description="Fibulin-1" evidence="13">
    <location>
        <begin position="24"/>
        <end position="631"/>
    </location>
</feature>
<protein>
    <recommendedName>
        <fullName evidence="3">Fibulin-1</fullName>
    </recommendedName>
</protein>
<dbReference type="FunFam" id="2.10.25.10:FF:000078">
    <property type="entry name" value="Fibulin-1"/>
    <property type="match status" value="1"/>
</dbReference>
<keyword evidence="11" id="KW-0325">Glycoprotein</keyword>
<keyword evidence="7 13" id="KW-0732">Signal</keyword>
<dbReference type="Pfam" id="PF22914">
    <property type="entry name" value="Fibulin_C"/>
    <property type="match status" value="1"/>
</dbReference>
<dbReference type="SMART" id="SM00104">
    <property type="entry name" value="ANATO"/>
    <property type="match status" value="2"/>
</dbReference>
<dbReference type="PROSITE" id="PS01187">
    <property type="entry name" value="EGF_CA"/>
    <property type="match status" value="2"/>
</dbReference>
<evidence type="ECO:0000256" key="11">
    <source>
        <dbReference type="ARBA" id="ARBA00023180"/>
    </source>
</evidence>
<name>A0AAJ7XBC7_PETMA</name>
<dbReference type="RefSeq" id="XP_032828110.1">
    <property type="nucleotide sequence ID" value="XM_032972219.1"/>
</dbReference>
<dbReference type="SMART" id="SM00179">
    <property type="entry name" value="EGF_CA"/>
    <property type="match status" value="7"/>
</dbReference>
<evidence type="ECO:0000256" key="3">
    <source>
        <dbReference type="ARBA" id="ARBA00021554"/>
    </source>
</evidence>
<dbReference type="Pfam" id="PF12662">
    <property type="entry name" value="cEGF"/>
    <property type="match status" value="2"/>
</dbReference>
<dbReference type="SMART" id="SM00181">
    <property type="entry name" value="EGF"/>
    <property type="match status" value="7"/>
</dbReference>
<dbReference type="InterPro" id="IPR017048">
    <property type="entry name" value="Fibulin-1"/>
</dbReference>
<dbReference type="InterPro" id="IPR026823">
    <property type="entry name" value="cEGF"/>
</dbReference>
<keyword evidence="15" id="KW-1185">Reference proteome</keyword>
<keyword evidence="8" id="KW-0677">Repeat</keyword>
<dbReference type="Pfam" id="PF07645">
    <property type="entry name" value="EGF_CA"/>
    <property type="match status" value="3"/>
</dbReference>
<dbReference type="GO" id="GO:0016504">
    <property type="term" value="F:peptidase activator activity"/>
    <property type="evidence" value="ECO:0007669"/>
    <property type="project" value="InterPro"/>
</dbReference>
<dbReference type="FunFam" id="2.10.25.10:FF:000010">
    <property type="entry name" value="Pro-epidermal growth factor"/>
    <property type="match status" value="1"/>
</dbReference>
<dbReference type="InterPro" id="IPR018097">
    <property type="entry name" value="EGF_Ca-bd_CS"/>
</dbReference>
<evidence type="ECO:0000256" key="9">
    <source>
        <dbReference type="ARBA" id="ARBA00022837"/>
    </source>
</evidence>
<feature type="domain" description="EGF-like" evidence="14">
    <location>
        <begin position="281"/>
        <end position="317"/>
    </location>
</feature>
<feature type="domain" description="EGF-like" evidence="14">
    <location>
        <begin position="407"/>
        <end position="450"/>
    </location>
</feature>
<feature type="domain" description="EGF-like" evidence="14">
    <location>
        <begin position="367"/>
        <end position="401"/>
    </location>
</feature>
<dbReference type="InterPro" id="IPR049883">
    <property type="entry name" value="NOTCH1_EGF-like"/>
</dbReference>
<dbReference type="FunFam" id="2.10.25.10:FF:000017">
    <property type="entry name" value="latent-transforming growth factor beta-binding protein 4 isoform X1"/>
    <property type="match status" value="1"/>
</dbReference>
<dbReference type="AlphaFoldDB" id="A0AAJ7XBC7"/>
<dbReference type="PROSITE" id="PS50026">
    <property type="entry name" value="EGF_3"/>
    <property type="match status" value="4"/>
</dbReference>
<dbReference type="InterPro" id="IPR001881">
    <property type="entry name" value="EGF-like_Ca-bd_dom"/>
</dbReference>
<dbReference type="InterPro" id="IPR055088">
    <property type="entry name" value="Fibulin_C"/>
</dbReference>
<accession>A0AAJ7XBC7</accession>
<dbReference type="InterPro" id="IPR051145">
    <property type="entry name" value="GAS-SHBG-PROS"/>
</dbReference>
<evidence type="ECO:0000256" key="7">
    <source>
        <dbReference type="ARBA" id="ARBA00022729"/>
    </source>
</evidence>
<dbReference type="InterPro" id="IPR000152">
    <property type="entry name" value="EGF-type_Asp/Asn_hydroxyl_site"/>
</dbReference>
<dbReference type="InterPro" id="IPR000742">
    <property type="entry name" value="EGF"/>
</dbReference>
<evidence type="ECO:0000256" key="5">
    <source>
        <dbReference type="ARBA" id="ARBA00022530"/>
    </source>
</evidence>
<dbReference type="PANTHER" id="PTHR24040:SF16">
    <property type="entry name" value="FIBRILLIN-2-LIKE PROTEIN"/>
    <property type="match status" value="1"/>
</dbReference>
<dbReference type="SUPFAM" id="SSF57196">
    <property type="entry name" value="EGF/Laminin"/>
    <property type="match status" value="2"/>
</dbReference>
<evidence type="ECO:0000259" key="14">
    <source>
        <dbReference type="PROSITE" id="PS50026"/>
    </source>
</evidence>
<feature type="domain" description="EGF-like" evidence="14">
    <location>
        <begin position="325"/>
        <end position="366"/>
    </location>
</feature>
<evidence type="ECO:0000256" key="1">
    <source>
        <dbReference type="ARBA" id="ARBA00004498"/>
    </source>
</evidence>
<evidence type="ECO:0000256" key="12">
    <source>
        <dbReference type="PROSITE-ProRule" id="PRU00076"/>
    </source>
</evidence>
<organism evidence="15 16">
    <name type="scientific">Petromyzon marinus</name>
    <name type="common">Sea lamprey</name>
    <dbReference type="NCBI Taxonomy" id="7757"/>
    <lineage>
        <taxon>Eukaryota</taxon>
        <taxon>Metazoa</taxon>
        <taxon>Chordata</taxon>
        <taxon>Craniata</taxon>
        <taxon>Vertebrata</taxon>
        <taxon>Cyclostomata</taxon>
        <taxon>Hyperoartia</taxon>
        <taxon>Petromyzontiformes</taxon>
        <taxon>Petromyzontidae</taxon>
        <taxon>Petromyzon</taxon>
    </lineage>
</organism>
<evidence type="ECO:0000313" key="16">
    <source>
        <dbReference type="RefSeq" id="XP_032828110.1"/>
    </source>
</evidence>
<evidence type="ECO:0000256" key="4">
    <source>
        <dbReference type="ARBA" id="ARBA00022525"/>
    </source>
</evidence>
<dbReference type="PROSITE" id="PS01177">
    <property type="entry name" value="ANAPHYLATOXIN_1"/>
    <property type="match status" value="1"/>
</dbReference>
<evidence type="ECO:0000256" key="6">
    <source>
        <dbReference type="ARBA" id="ARBA00022536"/>
    </source>
</evidence>
<keyword evidence="9" id="KW-0106">Calcium</keyword>